<name>R8ASF5_PLESH</name>
<evidence type="ECO:0000256" key="5">
    <source>
        <dbReference type="ARBA" id="ARBA00023136"/>
    </source>
</evidence>
<reference evidence="7 8" key="1">
    <citation type="journal article" date="2013" name="Genome Announc.">
        <title>Genome Sequence of Plesiomonas shigelloides Strain 302-73 (Serotype O1).</title>
        <authorList>
            <person name="Pique N."/>
            <person name="Aquilini E."/>
            <person name="Alioto T."/>
            <person name="Minana-Galbis D."/>
            <person name="Tomas J.M."/>
        </authorList>
    </citation>
    <scope>NUCLEOTIDE SEQUENCE [LARGE SCALE GENOMIC DNA]</scope>
    <source>
        <strain evidence="7 8">302-73</strain>
    </source>
</reference>
<evidence type="ECO:0000256" key="2">
    <source>
        <dbReference type="ARBA" id="ARBA00022475"/>
    </source>
</evidence>
<dbReference type="PANTHER" id="PTHR30250">
    <property type="entry name" value="PST FAMILY PREDICTED COLANIC ACID TRANSPORTER"/>
    <property type="match status" value="1"/>
</dbReference>
<keyword evidence="4 6" id="KW-1133">Transmembrane helix</keyword>
<feature type="transmembrane region" description="Helical" evidence="6">
    <location>
        <begin position="218"/>
        <end position="239"/>
    </location>
</feature>
<organism evidence="7 8">
    <name type="scientific">Plesiomonas shigelloides 302-73</name>
    <dbReference type="NCBI Taxonomy" id="1315976"/>
    <lineage>
        <taxon>Bacteria</taxon>
        <taxon>Pseudomonadati</taxon>
        <taxon>Pseudomonadota</taxon>
        <taxon>Gammaproteobacteria</taxon>
        <taxon>Enterobacterales</taxon>
        <taxon>Enterobacteriaceae</taxon>
        <taxon>Plesiomonas</taxon>
    </lineage>
</organism>
<evidence type="ECO:0000313" key="7">
    <source>
        <dbReference type="EMBL" id="EON89272.1"/>
    </source>
</evidence>
<comment type="subcellular location">
    <subcellularLocation>
        <location evidence="1">Cell membrane</location>
        <topology evidence="1">Multi-pass membrane protein</topology>
    </subcellularLocation>
</comment>
<feature type="transmembrane region" description="Helical" evidence="6">
    <location>
        <begin position="290"/>
        <end position="314"/>
    </location>
</feature>
<evidence type="ECO:0000313" key="8">
    <source>
        <dbReference type="Proteomes" id="UP000014012"/>
    </source>
</evidence>
<dbReference type="GO" id="GO:0009246">
    <property type="term" value="P:enterobacterial common antigen biosynthetic process"/>
    <property type="evidence" value="ECO:0007669"/>
    <property type="project" value="InterPro"/>
</dbReference>
<feature type="transmembrane region" description="Helical" evidence="6">
    <location>
        <begin position="83"/>
        <end position="105"/>
    </location>
</feature>
<evidence type="ECO:0000256" key="6">
    <source>
        <dbReference type="SAM" id="Phobius"/>
    </source>
</evidence>
<protein>
    <submittedName>
        <fullName evidence="7">Lipopolysaccharide biosynthesis protein</fullName>
    </submittedName>
</protein>
<feature type="transmembrane region" description="Helical" evidence="6">
    <location>
        <begin position="148"/>
        <end position="171"/>
    </location>
</feature>
<dbReference type="OrthoDB" id="9769862at2"/>
<evidence type="ECO:0000256" key="4">
    <source>
        <dbReference type="ARBA" id="ARBA00022989"/>
    </source>
</evidence>
<dbReference type="PANTHER" id="PTHR30250:SF30">
    <property type="entry name" value="LIPID III FLIPPASE"/>
    <property type="match status" value="1"/>
</dbReference>
<dbReference type="GO" id="GO:0005886">
    <property type="term" value="C:plasma membrane"/>
    <property type="evidence" value="ECO:0007669"/>
    <property type="project" value="UniProtKB-SubCell"/>
</dbReference>
<dbReference type="InterPro" id="IPR044550">
    <property type="entry name" value="WzxE"/>
</dbReference>
<feature type="transmembrane region" description="Helical" evidence="6">
    <location>
        <begin position="393"/>
        <end position="413"/>
    </location>
</feature>
<comment type="caution">
    <text evidence="7">The sequence shown here is derived from an EMBL/GenBank/DDBJ whole genome shotgun (WGS) entry which is preliminary data.</text>
</comment>
<feature type="non-terminal residue" evidence="7">
    <location>
        <position position="414"/>
    </location>
</feature>
<feature type="transmembrane region" description="Helical" evidence="6">
    <location>
        <begin position="177"/>
        <end position="197"/>
    </location>
</feature>
<keyword evidence="5 6" id="KW-0472">Membrane</keyword>
<proteinExistence type="predicted"/>
<sequence length="414" mass="47015">MIDFRLVKIVFMSSFSTIIKIMSGLIINKCISIYIGPSGLAVIGQFQNISALVQNISTGGISHGVVKYSAEFSGSERNFLWRAAFKIVMSLSLLSGVILIIFSKVLAGKFLLSDDRYYIFIVFGVFLSLFSINQLLLSVLNGLSKTKVYFNVNIIQSVFSAVLTSVLIYFYSLDGALLAMAFNQSMVLFLLFIYLKNDADFNLGNFIGDVQCDYYMKLLKYSMMTLVTVICSPLSTLFIRNLIGEKISWEFAGYWQAMNYISASYLMIVTMVLSVYYLPRISVMKKWSLIIGELLSHLFVLLPLVVFGMMLIYFCREFIVGLLFSDKFYNMLILFKYQLIGDAVKIICCLFSYIFVARSMTRLFITLELVSTISLIIITDISIKLWGFIGLSYAYFMSNLLSLTVFIIVFILIF</sequence>
<dbReference type="RefSeq" id="WP_010862888.1">
    <property type="nucleotide sequence ID" value="NZ_KB944507.1"/>
</dbReference>
<keyword evidence="8" id="KW-1185">Reference proteome</keyword>
<accession>R8ASF5</accession>
<dbReference type="Pfam" id="PF01943">
    <property type="entry name" value="Polysacc_synt"/>
    <property type="match status" value="1"/>
</dbReference>
<evidence type="ECO:0000256" key="3">
    <source>
        <dbReference type="ARBA" id="ARBA00022692"/>
    </source>
</evidence>
<dbReference type="Proteomes" id="UP000014012">
    <property type="component" value="Unassembled WGS sequence"/>
</dbReference>
<dbReference type="AlphaFoldDB" id="R8ASF5"/>
<gene>
    <name evidence="7" type="ORF">PLESHI_06319</name>
</gene>
<feature type="transmembrane region" description="Helical" evidence="6">
    <location>
        <begin position="117"/>
        <end position="136"/>
    </location>
</feature>
<feature type="transmembrane region" description="Helical" evidence="6">
    <location>
        <begin position="259"/>
        <end position="278"/>
    </location>
</feature>
<feature type="transmembrane region" description="Helical" evidence="6">
    <location>
        <begin position="363"/>
        <end position="387"/>
    </location>
</feature>
<dbReference type="EMBL" id="AQQO01000039">
    <property type="protein sequence ID" value="EON89272.1"/>
    <property type="molecule type" value="Genomic_DNA"/>
</dbReference>
<keyword evidence="3 6" id="KW-0812">Transmembrane</keyword>
<evidence type="ECO:0000256" key="1">
    <source>
        <dbReference type="ARBA" id="ARBA00004651"/>
    </source>
</evidence>
<dbReference type="InterPro" id="IPR002797">
    <property type="entry name" value="Polysacc_synth"/>
</dbReference>
<dbReference type="HOGENOM" id="CLU_042154_0_0_6"/>
<feature type="transmembrane region" description="Helical" evidence="6">
    <location>
        <begin position="334"/>
        <end position="356"/>
    </location>
</feature>
<dbReference type="CDD" id="cd13125">
    <property type="entry name" value="MATE_like_10"/>
    <property type="match status" value="1"/>
</dbReference>
<dbReference type="InterPro" id="IPR050833">
    <property type="entry name" value="Poly_Biosynth_Transport"/>
</dbReference>
<keyword evidence="2" id="KW-1003">Cell membrane</keyword>